<feature type="repeat" description="PPR" evidence="2">
    <location>
        <begin position="529"/>
        <end position="563"/>
    </location>
</feature>
<evidence type="ECO:0000256" key="2">
    <source>
        <dbReference type="PROSITE-ProRule" id="PRU00708"/>
    </source>
</evidence>
<dbReference type="Pfam" id="PF13041">
    <property type="entry name" value="PPR_2"/>
    <property type="match status" value="1"/>
</dbReference>
<dbReference type="Gene3D" id="1.25.40.10">
    <property type="entry name" value="Tetratricopeptide repeat domain"/>
    <property type="match status" value="3"/>
</dbReference>
<dbReference type="InterPro" id="IPR002885">
    <property type="entry name" value="PPR_rpt"/>
</dbReference>
<dbReference type="AlphaFoldDB" id="A0A8J4UVW2"/>
<protein>
    <recommendedName>
        <fullName evidence="6">Pentacotripeptide-repeat region of PRORP domain-containing protein</fullName>
    </recommendedName>
</protein>
<evidence type="ECO:0000256" key="1">
    <source>
        <dbReference type="ARBA" id="ARBA00022737"/>
    </source>
</evidence>
<evidence type="ECO:0000313" key="5">
    <source>
        <dbReference type="Proteomes" id="UP000695562"/>
    </source>
</evidence>
<keyword evidence="1" id="KW-0677">Repeat</keyword>
<dbReference type="EMBL" id="AJWJ01000747">
    <property type="protein sequence ID" value="KAF2069105.1"/>
    <property type="molecule type" value="Genomic_DNA"/>
</dbReference>
<dbReference type="PROSITE" id="PS51375">
    <property type="entry name" value="PPR"/>
    <property type="match status" value="5"/>
</dbReference>
<dbReference type="InterPro" id="IPR011990">
    <property type="entry name" value="TPR-like_helical_dom_sf"/>
</dbReference>
<dbReference type="PANTHER" id="PTHR47447:SF17">
    <property type="entry name" value="OS12G0638900 PROTEIN"/>
    <property type="match status" value="1"/>
</dbReference>
<accession>A0A8J4UVW2</accession>
<evidence type="ECO:0000313" key="4">
    <source>
        <dbReference type="EMBL" id="KAF2069105.1"/>
    </source>
</evidence>
<feature type="repeat" description="PPR" evidence="2">
    <location>
        <begin position="263"/>
        <end position="297"/>
    </location>
</feature>
<feature type="repeat" description="PPR" evidence="2">
    <location>
        <begin position="298"/>
        <end position="332"/>
    </location>
</feature>
<organism evidence="4 5">
    <name type="scientific">Polysphondylium violaceum</name>
    <dbReference type="NCBI Taxonomy" id="133409"/>
    <lineage>
        <taxon>Eukaryota</taxon>
        <taxon>Amoebozoa</taxon>
        <taxon>Evosea</taxon>
        <taxon>Eumycetozoa</taxon>
        <taxon>Dictyostelia</taxon>
        <taxon>Dictyosteliales</taxon>
        <taxon>Dictyosteliaceae</taxon>
        <taxon>Polysphondylium</taxon>
    </lineage>
</organism>
<feature type="compositionally biased region" description="Basic and acidic residues" evidence="3">
    <location>
        <begin position="40"/>
        <end position="61"/>
    </location>
</feature>
<dbReference type="SUPFAM" id="SSF81901">
    <property type="entry name" value="HCP-like"/>
    <property type="match status" value="1"/>
</dbReference>
<dbReference type="Proteomes" id="UP000695562">
    <property type="component" value="Unassembled WGS sequence"/>
</dbReference>
<proteinExistence type="predicted"/>
<evidence type="ECO:0000256" key="3">
    <source>
        <dbReference type="SAM" id="MobiDB-lite"/>
    </source>
</evidence>
<comment type="caution">
    <text evidence="4">The sequence shown here is derived from an EMBL/GenBank/DDBJ whole genome shotgun (WGS) entry which is preliminary data.</text>
</comment>
<feature type="repeat" description="PPR" evidence="2">
    <location>
        <begin position="192"/>
        <end position="226"/>
    </location>
</feature>
<reference evidence="4" key="1">
    <citation type="submission" date="2020-01" db="EMBL/GenBank/DDBJ databases">
        <title>Development of genomics and gene disruption for Polysphondylium violaceum indicates a role for the polyketide synthase stlB in stalk morphogenesis.</title>
        <authorList>
            <person name="Narita B."/>
            <person name="Kawabe Y."/>
            <person name="Kin K."/>
            <person name="Saito T."/>
            <person name="Gibbs R."/>
            <person name="Kuspa A."/>
            <person name="Muzny D."/>
            <person name="Queller D."/>
            <person name="Richards S."/>
            <person name="Strassman J."/>
            <person name="Sucgang R."/>
            <person name="Worley K."/>
            <person name="Schaap P."/>
        </authorList>
    </citation>
    <scope>NUCLEOTIDE SEQUENCE</scope>
    <source>
        <strain evidence="4">QSvi11</strain>
    </source>
</reference>
<dbReference type="NCBIfam" id="TIGR00756">
    <property type="entry name" value="PPR"/>
    <property type="match status" value="4"/>
</dbReference>
<dbReference type="Pfam" id="PF13812">
    <property type="entry name" value="PPR_3"/>
    <property type="match status" value="2"/>
</dbReference>
<feature type="repeat" description="PPR" evidence="2">
    <location>
        <begin position="494"/>
        <end position="528"/>
    </location>
</feature>
<keyword evidence="5" id="KW-1185">Reference proteome</keyword>
<feature type="region of interest" description="Disordered" evidence="3">
    <location>
        <begin position="29"/>
        <end position="66"/>
    </location>
</feature>
<name>A0A8J4UVW2_9MYCE</name>
<sequence>MTSLSYQSKSISRLISILKHRHQLCTYYSSNSSSSSNLENGKRIRSDPIRFARDNQDKTTEEQSNQLTEYKTTATIQTTKDKQDSNQIQHLTKELQEKAKHLPSTSSPLSDPTKSALYDMMNYQKVNPIIGKRKKHLYDFNTSSVDPIVFFSQNPLSPKLVIDFIKRMGISEHPERILETIQYLDRNGFECNQFIYTTAMTGLAQNGDLENTLAIFKRMIRQGIKANNHSFNPILIAYSKVGDIDEALRQLQVMENKYHILPDHVNYTTLLNGCVLNKQYSKAVQLFSEARHKGMQPDSVTLSVMIDACAKDDRVEKAFTYYEEFKYLNLPPTEVTFNSLINACAKRADNEYYLKAFELLQEMSLYNYQADILTYTSLLNAASKRGEVSVAEKIYKDILTNDSLKHKVRDERVFTLMIGTYANNQLDVKKNLPGPALKKNIEKAEAVFKDMKRFKIPISKYPMDQFLKVYAYAGHLHLTQQIFDDYPKIGLKHDNNSYGIMIRMYVSHKRFEKALELLRRMRAEEIIPDRYIYLTLLHGTARVGYAKTCVKLAREMADLGYPPESDELKGIMKRFESYPTIVEELKSIYIISETKDDYFDRNMVFNQ</sequence>
<dbReference type="PANTHER" id="PTHR47447">
    <property type="entry name" value="OS03G0856100 PROTEIN"/>
    <property type="match status" value="1"/>
</dbReference>
<evidence type="ECO:0008006" key="6">
    <source>
        <dbReference type="Google" id="ProtNLM"/>
    </source>
</evidence>
<dbReference type="Pfam" id="PF01535">
    <property type="entry name" value="PPR"/>
    <property type="match status" value="1"/>
</dbReference>
<gene>
    <name evidence="4" type="ORF">CYY_009577</name>
</gene>
<dbReference type="OrthoDB" id="5588846at2759"/>